<dbReference type="EMBL" id="UZAN01039566">
    <property type="protein sequence ID" value="VDP66225.1"/>
    <property type="molecule type" value="Genomic_DNA"/>
</dbReference>
<name>A0A183A5X4_9TREM</name>
<evidence type="ECO:0000313" key="3">
    <source>
        <dbReference type="Proteomes" id="UP000272942"/>
    </source>
</evidence>
<feature type="region of interest" description="Disordered" evidence="1">
    <location>
        <begin position="1"/>
        <end position="22"/>
    </location>
</feature>
<protein>
    <submittedName>
        <fullName evidence="2 4">Uncharacterized protein</fullName>
    </submittedName>
</protein>
<dbReference type="WBParaSite" id="ECPE_0000235901-mRNA-1">
    <property type="protein sequence ID" value="ECPE_0000235901-mRNA-1"/>
    <property type="gene ID" value="ECPE_0000235901"/>
</dbReference>
<gene>
    <name evidence="2" type="ORF">ECPE_LOCUS2359</name>
</gene>
<accession>A0A183A5X4</accession>
<dbReference type="Proteomes" id="UP000272942">
    <property type="component" value="Unassembled WGS sequence"/>
</dbReference>
<dbReference type="AlphaFoldDB" id="A0A183A5X4"/>
<reference evidence="2 3" key="2">
    <citation type="submission" date="2018-11" db="EMBL/GenBank/DDBJ databases">
        <authorList>
            <consortium name="Pathogen Informatics"/>
        </authorList>
    </citation>
    <scope>NUCLEOTIDE SEQUENCE [LARGE SCALE GENOMIC DNA]</scope>
    <source>
        <strain evidence="2 3">Egypt</strain>
    </source>
</reference>
<organism evidence="4">
    <name type="scientific">Echinostoma caproni</name>
    <dbReference type="NCBI Taxonomy" id="27848"/>
    <lineage>
        <taxon>Eukaryota</taxon>
        <taxon>Metazoa</taxon>
        <taxon>Spiralia</taxon>
        <taxon>Lophotrochozoa</taxon>
        <taxon>Platyhelminthes</taxon>
        <taxon>Trematoda</taxon>
        <taxon>Digenea</taxon>
        <taxon>Plagiorchiida</taxon>
        <taxon>Echinostomata</taxon>
        <taxon>Echinostomatoidea</taxon>
        <taxon>Echinostomatidae</taxon>
        <taxon>Echinostoma</taxon>
    </lineage>
</organism>
<reference evidence="4" key="1">
    <citation type="submission" date="2016-06" db="UniProtKB">
        <authorList>
            <consortium name="WormBaseParasite"/>
        </authorList>
    </citation>
    <scope>IDENTIFICATION</scope>
</reference>
<evidence type="ECO:0000313" key="2">
    <source>
        <dbReference type="EMBL" id="VDP66225.1"/>
    </source>
</evidence>
<evidence type="ECO:0000313" key="4">
    <source>
        <dbReference type="WBParaSite" id="ECPE_0000235901-mRNA-1"/>
    </source>
</evidence>
<proteinExistence type="predicted"/>
<dbReference type="OrthoDB" id="10484116at2759"/>
<sequence length="284" mass="30904">MKPSTFIRNPTIDRSAQSSTTKPTLGTSIRVFFSRIFRRAAITTDLNSRSGLEHLSCIQCTKSSAPEEMGPRIYLPESGPTGMTTTWEPVGSVTQPTALNPSFLPDYMIKAMPNDACWLAGFEGQSQPPFTKSLTRFLQCPFCLHVAAEGDFRTTMLDSLHSRHFVPSHSTQTFGELDESYPGMSEHTGCMNPLHGSMMTDSGISIESDKVSAARLLSITSAARTPSPQPTPTCFHLSTDPPPSPAPKPVPLVSPMRSDDILRARRHCHQGNTAVQKKGIQGGV</sequence>
<evidence type="ECO:0000256" key="1">
    <source>
        <dbReference type="SAM" id="MobiDB-lite"/>
    </source>
</evidence>
<keyword evidence="3" id="KW-1185">Reference proteome</keyword>